<dbReference type="InterPro" id="IPR000515">
    <property type="entry name" value="MetI-like"/>
</dbReference>
<dbReference type="RefSeq" id="WP_345150287.1">
    <property type="nucleotide sequence ID" value="NZ_BAABEO010000011.1"/>
</dbReference>
<organism evidence="9 10">
    <name type="scientific">Arthrobacter ginkgonis</name>
    <dbReference type="NCBI Taxonomy" id="1630594"/>
    <lineage>
        <taxon>Bacteria</taxon>
        <taxon>Bacillati</taxon>
        <taxon>Actinomycetota</taxon>
        <taxon>Actinomycetes</taxon>
        <taxon>Micrococcales</taxon>
        <taxon>Micrococcaceae</taxon>
        <taxon>Arthrobacter</taxon>
    </lineage>
</organism>
<feature type="transmembrane region" description="Helical" evidence="7">
    <location>
        <begin position="158"/>
        <end position="175"/>
    </location>
</feature>
<comment type="subcellular location">
    <subcellularLocation>
        <location evidence="1 7">Cell membrane</location>
        <topology evidence="1 7">Multi-pass membrane protein</topology>
    </subcellularLocation>
</comment>
<evidence type="ECO:0000256" key="5">
    <source>
        <dbReference type="ARBA" id="ARBA00022989"/>
    </source>
</evidence>
<comment type="caution">
    <text evidence="9">The sequence shown here is derived from an EMBL/GenBank/DDBJ whole genome shotgun (WGS) entry which is preliminary data.</text>
</comment>
<keyword evidence="5 7" id="KW-1133">Transmembrane helix</keyword>
<feature type="transmembrane region" description="Helical" evidence="7">
    <location>
        <begin position="256"/>
        <end position="282"/>
    </location>
</feature>
<dbReference type="Proteomes" id="UP001500752">
    <property type="component" value="Unassembled WGS sequence"/>
</dbReference>
<dbReference type="InterPro" id="IPR025966">
    <property type="entry name" value="OppC_N"/>
</dbReference>
<proteinExistence type="inferred from homology"/>
<keyword evidence="2 7" id="KW-0813">Transport</keyword>
<dbReference type="PROSITE" id="PS50928">
    <property type="entry name" value="ABC_TM1"/>
    <property type="match status" value="1"/>
</dbReference>
<protein>
    <submittedName>
        <fullName evidence="9">ABC transporter permease</fullName>
    </submittedName>
</protein>
<evidence type="ECO:0000256" key="7">
    <source>
        <dbReference type="RuleBase" id="RU363032"/>
    </source>
</evidence>
<dbReference type="PANTHER" id="PTHR43386:SF1">
    <property type="entry name" value="D,D-DIPEPTIDE TRANSPORT SYSTEM PERMEASE PROTEIN DDPC-RELATED"/>
    <property type="match status" value="1"/>
</dbReference>
<evidence type="ECO:0000256" key="6">
    <source>
        <dbReference type="ARBA" id="ARBA00023136"/>
    </source>
</evidence>
<evidence type="ECO:0000256" key="3">
    <source>
        <dbReference type="ARBA" id="ARBA00022475"/>
    </source>
</evidence>
<evidence type="ECO:0000256" key="4">
    <source>
        <dbReference type="ARBA" id="ARBA00022692"/>
    </source>
</evidence>
<dbReference type="SUPFAM" id="SSF161098">
    <property type="entry name" value="MetI-like"/>
    <property type="match status" value="1"/>
</dbReference>
<evidence type="ECO:0000256" key="2">
    <source>
        <dbReference type="ARBA" id="ARBA00022448"/>
    </source>
</evidence>
<feature type="transmembrane region" description="Helical" evidence="7">
    <location>
        <begin position="210"/>
        <end position="235"/>
    </location>
</feature>
<feature type="transmembrane region" description="Helical" evidence="7">
    <location>
        <begin position="30"/>
        <end position="53"/>
    </location>
</feature>
<keyword evidence="3" id="KW-1003">Cell membrane</keyword>
<feature type="domain" description="ABC transmembrane type-1" evidence="8">
    <location>
        <begin position="93"/>
        <end position="283"/>
    </location>
</feature>
<dbReference type="CDD" id="cd06261">
    <property type="entry name" value="TM_PBP2"/>
    <property type="match status" value="1"/>
</dbReference>
<dbReference type="InterPro" id="IPR050366">
    <property type="entry name" value="BP-dependent_transpt_permease"/>
</dbReference>
<evidence type="ECO:0000259" key="8">
    <source>
        <dbReference type="PROSITE" id="PS50928"/>
    </source>
</evidence>
<gene>
    <name evidence="9" type="ORF">GCM10023081_18850</name>
</gene>
<name>A0ABP7C944_9MICC</name>
<keyword evidence="6 7" id="KW-0472">Membrane</keyword>
<dbReference type="Gene3D" id="1.10.3720.10">
    <property type="entry name" value="MetI-like"/>
    <property type="match status" value="1"/>
</dbReference>
<reference evidence="10" key="1">
    <citation type="journal article" date="2019" name="Int. J. Syst. Evol. Microbiol.">
        <title>The Global Catalogue of Microorganisms (GCM) 10K type strain sequencing project: providing services to taxonomists for standard genome sequencing and annotation.</title>
        <authorList>
            <consortium name="The Broad Institute Genomics Platform"/>
            <consortium name="The Broad Institute Genome Sequencing Center for Infectious Disease"/>
            <person name="Wu L."/>
            <person name="Ma J."/>
        </authorList>
    </citation>
    <scope>NUCLEOTIDE SEQUENCE [LARGE SCALE GENOMIC DNA]</scope>
    <source>
        <strain evidence="10">JCM 30742</strain>
    </source>
</reference>
<dbReference type="PANTHER" id="PTHR43386">
    <property type="entry name" value="OLIGOPEPTIDE TRANSPORT SYSTEM PERMEASE PROTEIN APPC"/>
    <property type="match status" value="1"/>
</dbReference>
<feature type="transmembrane region" description="Helical" evidence="7">
    <location>
        <begin position="132"/>
        <end position="152"/>
    </location>
</feature>
<evidence type="ECO:0000313" key="9">
    <source>
        <dbReference type="EMBL" id="GAA3680947.1"/>
    </source>
</evidence>
<evidence type="ECO:0000256" key="1">
    <source>
        <dbReference type="ARBA" id="ARBA00004651"/>
    </source>
</evidence>
<dbReference type="InterPro" id="IPR035906">
    <property type="entry name" value="MetI-like_sf"/>
</dbReference>
<feature type="transmembrane region" description="Helical" evidence="7">
    <location>
        <begin position="97"/>
        <end position="120"/>
    </location>
</feature>
<accession>A0ABP7C944</accession>
<keyword evidence="10" id="KW-1185">Reference proteome</keyword>
<sequence length="299" mass="31417">MVSLRTPQSDAVKVLRGPARRRKSRGRTNAQVAVALAVIVFFVLLSVLAPLVAPYDPNAADGSLKYLPPGSPGHLLGTDEQGRDILSRLVWGGRTSLVIAFISVTLSTLLGSALALLAGFSGDRVSGAIMRTIDVMFAFPVIVVAVALAVILGPGTPVVIAAIVFASVPYVARVIFAEVKQQRGREYVEASISLGAGFSSVLFREVLPNVIGQIVVYGTGLVGGMIVFSSSLSALGIGVQPPTADWGRMISEGAKVIISGNIFVALFPGLVVLVVALAFNWLGDGLRDVFDPNKRRIRA</sequence>
<comment type="similarity">
    <text evidence="7">Belongs to the binding-protein-dependent transport system permease family.</text>
</comment>
<evidence type="ECO:0000313" key="10">
    <source>
        <dbReference type="Proteomes" id="UP001500752"/>
    </source>
</evidence>
<dbReference type="Pfam" id="PF00528">
    <property type="entry name" value="BPD_transp_1"/>
    <property type="match status" value="1"/>
</dbReference>
<dbReference type="Pfam" id="PF12911">
    <property type="entry name" value="OppC_N"/>
    <property type="match status" value="1"/>
</dbReference>
<dbReference type="EMBL" id="BAABEO010000011">
    <property type="protein sequence ID" value="GAA3680947.1"/>
    <property type="molecule type" value="Genomic_DNA"/>
</dbReference>
<keyword evidence="4 7" id="KW-0812">Transmembrane</keyword>